<feature type="compositionally biased region" description="Basic and acidic residues" evidence="2">
    <location>
        <begin position="179"/>
        <end position="206"/>
    </location>
</feature>
<keyword evidence="5" id="KW-1185">Reference proteome</keyword>
<dbReference type="PROSITE" id="PS50008">
    <property type="entry name" value="PIPLC_Y_DOMAIN"/>
    <property type="match status" value="1"/>
</dbReference>
<evidence type="ECO:0000313" key="4">
    <source>
        <dbReference type="EMBL" id="KAF2498431.1"/>
    </source>
</evidence>
<dbReference type="PANTHER" id="PTHR10336">
    <property type="entry name" value="PHOSPHOINOSITIDE-SPECIFIC PHOSPHOLIPASE C FAMILY PROTEIN"/>
    <property type="match status" value="1"/>
</dbReference>
<dbReference type="GO" id="GO:0016042">
    <property type="term" value="P:lipid catabolic process"/>
    <property type="evidence" value="ECO:0007669"/>
    <property type="project" value="UniProtKB-KW"/>
</dbReference>
<feature type="compositionally biased region" description="Low complexity" evidence="2">
    <location>
        <begin position="350"/>
        <end position="369"/>
    </location>
</feature>
<accession>A0A6A6R157</accession>
<organism evidence="4 5">
    <name type="scientific">Lophium mytilinum</name>
    <dbReference type="NCBI Taxonomy" id="390894"/>
    <lineage>
        <taxon>Eukaryota</taxon>
        <taxon>Fungi</taxon>
        <taxon>Dikarya</taxon>
        <taxon>Ascomycota</taxon>
        <taxon>Pezizomycotina</taxon>
        <taxon>Dothideomycetes</taxon>
        <taxon>Pleosporomycetidae</taxon>
        <taxon>Mytilinidiales</taxon>
        <taxon>Mytilinidiaceae</taxon>
        <taxon>Lophium</taxon>
    </lineage>
</organism>
<dbReference type="PANTHER" id="PTHR10336:SF82">
    <property type="entry name" value="PHOSPHOINOSITIDE PHOSPHOLIPASE C"/>
    <property type="match status" value="1"/>
</dbReference>
<keyword evidence="1" id="KW-0442">Lipid degradation</keyword>
<proteinExistence type="predicted"/>
<evidence type="ECO:0000256" key="1">
    <source>
        <dbReference type="RuleBase" id="RU361133"/>
    </source>
</evidence>
<dbReference type="PROSITE" id="PS50007">
    <property type="entry name" value="PIPLC_X_DOMAIN"/>
    <property type="match status" value="1"/>
</dbReference>
<name>A0A6A6R157_9PEZI</name>
<reference evidence="4" key="1">
    <citation type="journal article" date="2020" name="Stud. Mycol.">
        <title>101 Dothideomycetes genomes: a test case for predicting lifestyles and emergence of pathogens.</title>
        <authorList>
            <person name="Haridas S."/>
            <person name="Albert R."/>
            <person name="Binder M."/>
            <person name="Bloem J."/>
            <person name="Labutti K."/>
            <person name="Salamov A."/>
            <person name="Andreopoulos B."/>
            <person name="Baker S."/>
            <person name="Barry K."/>
            <person name="Bills G."/>
            <person name="Bluhm B."/>
            <person name="Cannon C."/>
            <person name="Castanera R."/>
            <person name="Culley D."/>
            <person name="Daum C."/>
            <person name="Ezra D."/>
            <person name="Gonzalez J."/>
            <person name="Henrissat B."/>
            <person name="Kuo A."/>
            <person name="Liang C."/>
            <person name="Lipzen A."/>
            <person name="Lutzoni F."/>
            <person name="Magnuson J."/>
            <person name="Mondo S."/>
            <person name="Nolan M."/>
            <person name="Ohm R."/>
            <person name="Pangilinan J."/>
            <person name="Park H.-J."/>
            <person name="Ramirez L."/>
            <person name="Alfaro M."/>
            <person name="Sun H."/>
            <person name="Tritt A."/>
            <person name="Yoshinaga Y."/>
            <person name="Zwiers L.-H."/>
            <person name="Turgeon B."/>
            <person name="Goodwin S."/>
            <person name="Spatafora J."/>
            <person name="Crous P."/>
            <person name="Grigoriev I."/>
        </authorList>
    </citation>
    <scope>NUCLEOTIDE SEQUENCE</scope>
    <source>
        <strain evidence="4">CBS 269.34</strain>
    </source>
</reference>
<keyword evidence="1" id="KW-0378">Hydrolase</keyword>
<dbReference type="OrthoDB" id="269822at2759"/>
<dbReference type="InterPro" id="IPR001711">
    <property type="entry name" value="PLipase_C_Pinositol-sp_Y"/>
</dbReference>
<dbReference type="CDD" id="cd08598">
    <property type="entry name" value="PI-PLC1c_yeast"/>
    <property type="match status" value="1"/>
</dbReference>
<comment type="catalytic activity">
    <reaction evidence="1">
        <text>a 1,2-diacyl-sn-glycero-3-phospho-(1D-myo-inositol-4,5-bisphosphate) + H2O = 1D-myo-inositol 1,4,5-trisphosphate + a 1,2-diacyl-sn-glycerol + H(+)</text>
        <dbReference type="Rhea" id="RHEA:33179"/>
        <dbReference type="ChEBI" id="CHEBI:15377"/>
        <dbReference type="ChEBI" id="CHEBI:15378"/>
        <dbReference type="ChEBI" id="CHEBI:17815"/>
        <dbReference type="ChEBI" id="CHEBI:58456"/>
        <dbReference type="ChEBI" id="CHEBI:203600"/>
        <dbReference type="EC" id="3.1.4.11"/>
    </reaction>
</comment>
<dbReference type="InterPro" id="IPR001192">
    <property type="entry name" value="PI-PLC_fam"/>
</dbReference>
<feature type="region of interest" description="Disordered" evidence="2">
    <location>
        <begin position="550"/>
        <end position="582"/>
    </location>
</feature>
<dbReference type="PRINTS" id="PR00390">
    <property type="entry name" value="PHPHLIPASEC"/>
</dbReference>
<dbReference type="GO" id="GO:0004435">
    <property type="term" value="F:phosphatidylinositol-4,5-bisphosphate phospholipase C activity"/>
    <property type="evidence" value="ECO:0007669"/>
    <property type="project" value="UniProtKB-EC"/>
</dbReference>
<evidence type="ECO:0000256" key="2">
    <source>
        <dbReference type="SAM" id="MobiDB-lite"/>
    </source>
</evidence>
<gene>
    <name evidence="4" type="ORF">BU16DRAFT_455767</name>
</gene>
<feature type="region of interest" description="Disordered" evidence="2">
    <location>
        <begin position="1"/>
        <end position="25"/>
    </location>
</feature>
<feature type="region of interest" description="Disordered" evidence="2">
    <location>
        <begin position="157"/>
        <end position="228"/>
    </location>
</feature>
<feature type="region of interest" description="Disordered" evidence="2">
    <location>
        <begin position="329"/>
        <end position="372"/>
    </location>
</feature>
<dbReference type="AlphaFoldDB" id="A0A6A6R157"/>
<keyword evidence="1" id="KW-0443">Lipid metabolism</keyword>
<evidence type="ECO:0000259" key="3">
    <source>
        <dbReference type="PROSITE" id="PS50008"/>
    </source>
</evidence>
<feature type="domain" description="PI-PLC Y-box" evidence="3">
    <location>
        <begin position="382"/>
        <end position="495"/>
    </location>
</feature>
<dbReference type="EC" id="3.1.4.11" evidence="1"/>
<dbReference type="GO" id="GO:0051209">
    <property type="term" value="P:release of sequestered calcium ion into cytosol"/>
    <property type="evidence" value="ECO:0007669"/>
    <property type="project" value="TreeGrafter"/>
</dbReference>
<dbReference type="InterPro" id="IPR017946">
    <property type="entry name" value="PLC-like_Pdiesterase_TIM-brl"/>
</dbReference>
<dbReference type="Pfam" id="PF00388">
    <property type="entry name" value="PI-PLC-X"/>
    <property type="match status" value="1"/>
</dbReference>
<dbReference type="Pfam" id="PF00387">
    <property type="entry name" value="PI-PLC-Y"/>
    <property type="match status" value="1"/>
</dbReference>
<dbReference type="SMART" id="SM00148">
    <property type="entry name" value="PLCXc"/>
    <property type="match status" value="1"/>
</dbReference>
<dbReference type="InterPro" id="IPR000909">
    <property type="entry name" value="PLipase_C_PInositol-sp_X_dom"/>
</dbReference>
<evidence type="ECO:0000313" key="5">
    <source>
        <dbReference type="Proteomes" id="UP000799750"/>
    </source>
</evidence>
<protein>
    <recommendedName>
        <fullName evidence="1">Phosphoinositide phospholipase C</fullName>
        <ecNumber evidence="1">3.1.4.11</ecNumber>
    </recommendedName>
</protein>
<dbReference type="Gene3D" id="3.20.20.190">
    <property type="entry name" value="Phosphatidylinositol (PI) phosphodiesterase"/>
    <property type="match status" value="1"/>
</dbReference>
<dbReference type="SUPFAM" id="SSF51695">
    <property type="entry name" value="PLC-like phosphodiesterases"/>
    <property type="match status" value="1"/>
</dbReference>
<dbReference type="SMART" id="SM00149">
    <property type="entry name" value="PLCYc"/>
    <property type="match status" value="1"/>
</dbReference>
<dbReference type="Proteomes" id="UP000799750">
    <property type="component" value="Unassembled WGS sequence"/>
</dbReference>
<dbReference type="EMBL" id="MU004185">
    <property type="protein sequence ID" value="KAF2498431.1"/>
    <property type="molecule type" value="Genomic_DNA"/>
</dbReference>
<dbReference type="GO" id="GO:0048015">
    <property type="term" value="P:phosphatidylinositol-mediated signaling"/>
    <property type="evidence" value="ECO:0007669"/>
    <property type="project" value="TreeGrafter"/>
</dbReference>
<sequence>MPTVAAPDTVQPELQAGGGAPANNSQDANAVEYLSPVLTKYIKNVYEELGKTHSLATKDGFLKWLAESQNLVLQSTELSTVDYSFSQFAKHLSSSATNAMGPAAIVDCSYPISNYFISSSHNTYLTGNQLSSEASGEAYQNVLLRGCRCVEIDVWDGEPPSSSSSEDESAGAPKPKKKEKVEQKIMKKLELRFGRRSDRSPSKGAKDAQPVSKTSPEDKVTPWKSTSSSIRAEPRVLHGYTLTKETPFRDVCKSIRDYAFVASDLPVIVSLEVHTSLEQQEIMVEIMEEYWKGMLVDLPITSSEDTADLLLPRLDQLRNKILIKVKYTAPKPPDAEPPKPTNLQLEKSKSSSALSTSSVSSSEVPESATKPAAPKAKILEALGRLGIYTRSYHFKSFDQPEAKIPTHVFSLSEKTLMEVHEQTPTQLFAHNKNFFMRAYPKGLRLNSSNLDPSIFWRTGVQIVALNWQKWDAGMMLNEAMFSGYGGWVLKPEGYRSASTADHQASATTHHNLDLTIEFFGGQDIPLPPEEHNPKSFKPYVKCELHVEKYEERSDDPIPGGGKSKGGDYKRRTKTAKTPDPDFQREIVRFSNVRGVTEELTFVR</sequence>